<accession>A0A2P6RPN7</accession>
<proteinExistence type="predicted"/>
<dbReference type="OrthoDB" id="744228at2759"/>
<evidence type="ECO:0000313" key="3">
    <source>
        <dbReference type="Proteomes" id="UP000238479"/>
    </source>
</evidence>
<evidence type="ECO:0000313" key="2">
    <source>
        <dbReference type="EMBL" id="PRQ48351.1"/>
    </source>
</evidence>
<dbReference type="PANTHER" id="PTHR35305">
    <property type="entry name" value="FAD-BINDING PROTEIN"/>
    <property type="match status" value="1"/>
</dbReference>
<dbReference type="AlphaFoldDB" id="A0A2P6RPN7"/>
<dbReference type="EMBL" id="PDCK01000040">
    <property type="protein sequence ID" value="PRQ48351.1"/>
    <property type="molecule type" value="Genomic_DNA"/>
</dbReference>
<dbReference type="Proteomes" id="UP000238479">
    <property type="component" value="Chromosome 2"/>
</dbReference>
<dbReference type="STRING" id="74649.A0A2P6RPN7"/>
<gene>
    <name evidence="2" type="ORF">RchiOBHm_Chr2g0109701</name>
</gene>
<dbReference type="PANTHER" id="PTHR35305:SF2">
    <property type="entry name" value="FAD-BINDING PROTEIN"/>
    <property type="match status" value="1"/>
</dbReference>
<dbReference type="Gramene" id="PRQ48351">
    <property type="protein sequence ID" value="PRQ48351"/>
    <property type="gene ID" value="RchiOBHm_Chr2g0109701"/>
</dbReference>
<evidence type="ECO:0000259" key="1">
    <source>
        <dbReference type="Pfam" id="PF25071"/>
    </source>
</evidence>
<feature type="domain" description="DUF7795" evidence="1">
    <location>
        <begin position="37"/>
        <end position="157"/>
    </location>
</feature>
<name>A0A2P6RPN7_ROSCH</name>
<dbReference type="InterPro" id="IPR056697">
    <property type="entry name" value="DUF7795"/>
</dbReference>
<dbReference type="Pfam" id="PF25071">
    <property type="entry name" value="DUF7795"/>
    <property type="match status" value="1"/>
</dbReference>
<keyword evidence="3" id="KW-1185">Reference proteome</keyword>
<reference evidence="2 3" key="1">
    <citation type="journal article" date="2018" name="Nat. Genet.">
        <title>The Rosa genome provides new insights in the design of modern roses.</title>
        <authorList>
            <person name="Bendahmane M."/>
        </authorList>
    </citation>
    <scope>NUCLEOTIDE SEQUENCE [LARGE SCALE GENOMIC DNA]</scope>
    <source>
        <strain evidence="3">cv. Old Blush</strain>
    </source>
</reference>
<organism evidence="2 3">
    <name type="scientific">Rosa chinensis</name>
    <name type="common">China rose</name>
    <dbReference type="NCBI Taxonomy" id="74649"/>
    <lineage>
        <taxon>Eukaryota</taxon>
        <taxon>Viridiplantae</taxon>
        <taxon>Streptophyta</taxon>
        <taxon>Embryophyta</taxon>
        <taxon>Tracheophyta</taxon>
        <taxon>Spermatophyta</taxon>
        <taxon>Magnoliopsida</taxon>
        <taxon>eudicotyledons</taxon>
        <taxon>Gunneridae</taxon>
        <taxon>Pentapetalae</taxon>
        <taxon>rosids</taxon>
        <taxon>fabids</taxon>
        <taxon>Rosales</taxon>
        <taxon>Rosaceae</taxon>
        <taxon>Rosoideae</taxon>
        <taxon>Rosoideae incertae sedis</taxon>
        <taxon>Rosa</taxon>
    </lineage>
</organism>
<sequence length="255" mass="29040">MSQKVFFFSLLFQSSLSEHGLLRPSILTSSPNPMSNSELEDKIFSLFKDFMAGIAKFEELVPMGSTFLNGFQHALEFLRRPAIDKTSELVKNIIQSNETKRVKSYIEAGCINTDDGRHNITKLQSCQLGLHDHICKGKGILNELECLLEDVSGAMQDKSLFQDDNLGERLNEQACINDKEEIASPCPRRNEVTDYAVLMAVIYRMVKQEYMMQERIVSALSLKSSSGELESYCLMWSLRPYIDEEIMGHAWKLIH</sequence>
<comment type="caution">
    <text evidence="2">The sequence shown here is derived from an EMBL/GenBank/DDBJ whole genome shotgun (WGS) entry which is preliminary data.</text>
</comment>
<protein>
    <recommendedName>
        <fullName evidence="1">DUF7795 domain-containing protein</fullName>
    </recommendedName>
</protein>
<dbReference type="OMA" id="LRHMDDC"/>